<sequence length="38" mass="4357">MEHQRSDTRDSISRGKWLARVQDLVKERGVCGSTVELL</sequence>
<proteinExistence type="predicted"/>
<protein>
    <submittedName>
        <fullName evidence="1">Uncharacterized protein</fullName>
    </submittedName>
</protein>
<dbReference type="AlphaFoldDB" id="A0A6G0MZT9"/>
<accession>A0A6G0MZT9</accession>
<dbReference type="Proteomes" id="UP000476176">
    <property type="component" value="Unassembled WGS sequence"/>
</dbReference>
<gene>
    <name evidence="1" type="ORF">PF004_g22928</name>
</gene>
<name>A0A6G0MZT9_9STRA</name>
<dbReference type="EMBL" id="QXGC01002373">
    <property type="protein sequence ID" value="KAE9186996.1"/>
    <property type="molecule type" value="Genomic_DNA"/>
</dbReference>
<comment type="caution">
    <text evidence="1">The sequence shown here is derived from an EMBL/GenBank/DDBJ whole genome shotgun (WGS) entry which is preliminary data.</text>
</comment>
<evidence type="ECO:0000313" key="1">
    <source>
        <dbReference type="EMBL" id="KAE9186996.1"/>
    </source>
</evidence>
<evidence type="ECO:0000313" key="2">
    <source>
        <dbReference type="Proteomes" id="UP000476176"/>
    </source>
</evidence>
<reference evidence="1 2" key="1">
    <citation type="submission" date="2018-09" db="EMBL/GenBank/DDBJ databases">
        <title>Genomic investigation of the strawberry pathogen Phytophthora fragariae indicates pathogenicity is determined by transcriptional variation in three key races.</title>
        <authorList>
            <person name="Adams T.M."/>
            <person name="Armitage A.D."/>
            <person name="Sobczyk M.K."/>
            <person name="Bates H.J."/>
            <person name="Dunwell J.M."/>
            <person name="Nellist C.F."/>
            <person name="Harrison R.J."/>
        </authorList>
    </citation>
    <scope>NUCLEOTIDE SEQUENCE [LARGE SCALE GENOMIC DNA]</scope>
    <source>
        <strain evidence="1 2">BC-23</strain>
    </source>
</reference>
<organism evidence="1 2">
    <name type="scientific">Phytophthora fragariae</name>
    <dbReference type="NCBI Taxonomy" id="53985"/>
    <lineage>
        <taxon>Eukaryota</taxon>
        <taxon>Sar</taxon>
        <taxon>Stramenopiles</taxon>
        <taxon>Oomycota</taxon>
        <taxon>Peronosporomycetes</taxon>
        <taxon>Peronosporales</taxon>
        <taxon>Peronosporaceae</taxon>
        <taxon>Phytophthora</taxon>
    </lineage>
</organism>